<name>A0AC60PIP0_IXOPE</name>
<sequence length="100" mass="10631">MSENHRVCTFRSAPEDEGPSAASAAAAVGESGDIEETGDDMPRLGHYTEKYELNGPDPQGDGAAPRGSYGSFPRDEHGALLGNDPLETRYWGNKPLTAPL</sequence>
<organism evidence="1 2">
    <name type="scientific">Ixodes persulcatus</name>
    <name type="common">Taiga tick</name>
    <dbReference type="NCBI Taxonomy" id="34615"/>
    <lineage>
        <taxon>Eukaryota</taxon>
        <taxon>Metazoa</taxon>
        <taxon>Ecdysozoa</taxon>
        <taxon>Arthropoda</taxon>
        <taxon>Chelicerata</taxon>
        <taxon>Arachnida</taxon>
        <taxon>Acari</taxon>
        <taxon>Parasitiformes</taxon>
        <taxon>Ixodida</taxon>
        <taxon>Ixodoidea</taxon>
        <taxon>Ixodidae</taxon>
        <taxon>Ixodinae</taxon>
        <taxon>Ixodes</taxon>
    </lineage>
</organism>
<reference evidence="1 2" key="1">
    <citation type="journal article" date="2020" name="Cell">
        <title>Large-Scale Comparative Analyses of Tick Genomes Elucidate Their Genetic Diversity and Vector Capacities.</title>
        <authorList>
            <consortium name="Tick Genome and Microbiome Consortium (TIGMIC)"/>
            <person name="Jia N."/>
            <person name="Wang J."/>
            <person name="Shi W."/>
            <person name="Du L."/>
            <person name="Sun Y."/>
            <person name="Zhan W."/>
            <person name="Jiang J.F."/>
            <person name="Wang Q."/>
            <person name="Zhang B."/>
            <person name="Ji P."/>
            <person name="Bell-Sakyi L."/>
            <person name="Cui X.M."/>
            <person name="Yuan T.T."/>
            <person name="Jiang B.G."/>
            <person name="Yang W.F."/>
            <person name="Lam T.T."/>
            <person name="Chang Q.C."/>
            <person name="Ding S.J."/>
            <person name="Wang X.J."/>
            <person name="Zhu J.G."/>
            <person name="Ruan X.D."/>
            <person name="Zhao L."/>
            <person name="Wei J.T."/>
            <person name="Ye R.Z."/>
            <person name="Que T.C."/>
            <person name="Du C.H."/>
            <person name="Zhou Y.H."/>
            <person name="Cheng J.X."/>
            <person name="Dai P.F."/>
            <person name="Guo W.B."/>
            <person name="Han X.H."/>
            <person name="Huang E.J."/>
            <person name="Li L.F."/>
            <person name="Wei W."/>
            <person name="Gao Y.C."/>
            <person name="Liu J.Z."/>
            <person name="Shao H.Z."/>
            <person name="Wang X."/>
            <person name="Wang C.C."/>
            <person name="Yang T.C."/>
            <person name="Huo Q.B."/>
            <person name="Li W."/>
            <person name="Chen H.Y."/>
            <person name="Chen S.E."/>
            <person name="Zhou L.G."/>
            <person name="Ni X.B."/>
            <person name="Tian J.H."/>
            <person name="Sheng Y."/>
            <person name="Liu T."/>
            <person name="Pan Y.S."/>
            <person name="Xia L.Y."/>
            <person name="Li J."/>
            <person name="Zhao F."/>
            <person name="Cao W.C."/>
        </authorList>
    </citation>
    <scope>NUCLEOTIDE SEQUENCE [LARGE SCALE GENOMIC DNA]</scope>
    <source>
        <strain evidence="1">Iper-2018</strain>
    </source>
</reference>
<evidence type="ECO:0000313" key="1">
    <source>
        <dbReference type="EMBL" id="KAG0419951.1"/>
    </source>
</evidence>
<dbReference type="EMBL" id="JABSTQ010010557">
    <property type="protein sequence ID" value="KAG0419951.1"/>
    <property type="molecule type" value="Genomic_DNA"/>
</dbReference>
<proteinExistence type="predicted"/>
<accession>A0AC60PIP0</accession>
<protein>
    <submittedName>
        <fullName evidence="1">Uncharacterized protein</fullName>
    </submittedName>
</protein>
<dbReference type="Proteomes" id="UP000805193">
    <property type="component" value="Unassembled WGS sequence"/>
</dbReference>
<evidence type="ECO:0000313" key="2">
    <source>
        <dbReference type="Proteomes" id="UP000805193"/>
    </source>
</evidence>
<gene>
    <name evidence="1" type="ORF">HPB47_003774</name>
</gene>
<comment type="caution">
    <text evidence="1">The sequence shown here is derived from an EMBL/GenBank/DDBJ whole genome shotgun (WGS) entry which is preliminary data.</text>
</comment>
<keyword evidence="2" id="KW-1185">Reference proteome</keyword>